<proteinExistence type="predicted"/>
<keyword evidence="3" id="KW-1185">Reference proteome</keyword>
<evidence type="ECO:0000313" key="3">
    <source>
        <dbReference type="Proteomes" id="UP000037727"/>
    </source>
</evidence>
<protein>
    <submittedName>
        <fullName evidence="2">Uncharacterized protein</fullName>
    </submittedName>
</protein>
<evidence type="ECO:0000256" key="1">
    <source>
        <dbReference type="SAM" id="Phobius"/>
    </source>
</evidence>
<reference evidence="2 3" key="1">
    <citation type="submission" date="2015-09" db="EMBL/GenBank/DDBJ databases">
        <title>Draft genome sequence and assembly of Photorhabdus sp. VMG, a bacterial symbiont associated with Heterorhabditis zealandica.</title>
        <authorList>
            <person name="Naidoo S."/>
            <person name="Featherston J."/>
            <person name="Mothupi B."/>
            <person name="Gray V.M."/>
        </authorList>
    </citation>
    <scope>NUCLEOTIDE SEQUENCE [LARGE SCALE GENOMIC DNA]</scope>
    <source>
        <strain evidence="2 3">VMG</strain>
    </source>
</reference>
<gene>
    <name evidence="2" type="ORF">AM629_16820</name>
</gene>
<comment type="caution">
    <text evidence="2">The sequence shown here is derived from an EMBL/GenBank/DDBJ whole genome shotgun (WGS) entry which is preliminary data.</text>
</comment>
<accession>A0ABR5K8V8</accession>
<sequence>MRSFTAALQIEIYWVYIVILLIINISNRNLSYTTKFVITKTFQSMVNGHSAVTASRLEPNCHNQPVLLAKTKIKIIKQQFQLILLKFKKDFFIQKS</sequence>
<evidence type="ECO:0000313" key="2">
    <source>
        <dbReference type="EMBL" id="KOY60907.1"/>
    </source>
</evidence>
<feature type="transmembrane region" description="Helical" evidence="1">
    <location>
        <begin position="6"/>
        <end position="25"/>
    </location>
</feature>
<keyword evidence="1" id="KW-1133">Transmembrane helix</keyword>
<keyword evidence="1" id="KW-0472">Membrane</keyword>
<organism evidence="2 3">
    <name type="scientific">Photorhabdus heterorhabditis</name>
    <dbReference type="NCBI Taxonomy" id="880156"/>
    <lineage>
        <taxon>Bacteria</taxon>
        <taxon>Pseudomonadati</taxon>
        <taxon>Pseudomonadota</taxon>
        <taxon>Gammaproteobacteria</taxon>
        <taxon>Enterobacterales</taxon>
        <taxon>Morganellaceae</taxon>
        <taxon>Photorhabdus</taxon>
    </lineage>
</organism>
<dbReference type="Proteomes" id="UP000037727">
    <property type="component" value="Unassembled WGS sequence"/>
</dbReference>
<keyword evidence="1" id="KW-0812">Transmembrane</keyword>
<dbReference type="EMBL" id="LJCS01000058">
    <property type="protein sequence ID" value="KOY60907.1"/>
    <property type="molecule type" value="Genomic_DNA"/>
</dbReference>
<name>A0ABR5K8V8_9GAMM</name>